<feature type="region of interest" description="Disordered" evidence="4">
    <location>
        <begin position="13"/>
        <end position="48"/>
    </location>
</feature>
<dbReference type="PANTHER" id="PTHR11534">
    <property type="entry name" value="MYOGENIC FACTOR"/>
    <property type="match status" value="1"/>
</dbReference>
<feature type="region of interest" description="Disordered" evidence="4">
    <location>
        <begin position="542"/>
        <end position="564"/>
    </location>
</feature>
<dbReference type="GO" id="GO:0045663">
    <property type="term" value="P:positive regulation of myoblast differentiation"/>
    <property type="evidence" value="ECO:0007669"/>
    <property type="project" value="TreeGrafter"/>
</dbReference>
<dbReference type="OMA" id="TANHMIS"/>
<evidence type="ECO:0000256" key="3">
    <source>
        <dbReference type="ARBA" id="ARBA00023242"/>
    </source>
</evidence>
<organism evidence="6 7">
    <name type="scientific">Stegodyphus mimosarum</name>
    <name type="common">African social velvet spider</name>
    <dbReference type="NCBI Taxonomy" id="407821"/>
    <lineage>
        <taxon>Eukaryota</taxon>
        <taxon>Metazoa</taxon>
        <taxon>Ecdysozoa</taxon>
        <taxon>Arthropoda</taxon>
        <taxon>Chelicerata</taxon>
        <taxon>Arachnida</taxon>
        <taxon>Araneae</taxon>
        <taxon>Araneomorphae</taxon>
        <taxon>Entelegynae</taxon>
        <taxon>Eresoidea</taxon>
        <taxon>Eresidae</taxon>
        <taxon>Stegodyphus</taxon>
    </lineage>
</organism>
<feature type="domain" description="BHLH" evidence="5">
    <location>
        <begin position="602"/>
        <end position="629"/>
    </location>
</feature>
<evidence type="ECO:0000313" key="6">
    <source>
        <dbReference type="EMBL" id="KFM69238.1"/>
    </source>
</evidence>
<dbReference type="GO" id="GO:0000981">
    <property type="term" value="F:DNA-binding transcription factor activity, RNA polymerase II-specific"/>
    <property type="evidence" value="ECO:0007669"/>
    <property type="project" value="TreeGrafter"/>
</dbReference>
<evidence type="ECO:0000313" key="7">
    <source>
        <dbReference type="Proteomes" id="UP000054359"/>
    </source>
</evidence>
<dbReference type="GO" id="GO:0007517">
    <property type="term" value="P:muscle organ development"/>
    <property type="evidence" value="ECO:0007669"/>
    <property type="project" value="InterPro"/>
</dbReference>
<dbReference type="GO" id="GO:0000978">
    <property type="term" value="F:RNA polymerase II cis-regulatory region sequence-specific DNA binding"/>
    <property type="evidence" value="ECO:0007669"/>
    <property type="project" value="TreeGrafter"/>
</dbReference>
<comment type="subcellular location">
    <subcellularLocation>
        <location evidence="1">Nucleus</location>
    </subcellularLocation>
</comment>
<dbReference type="GO" id="GO:0046983">
    <property type="term" value="F:protein dimerization activity"/>
    <property type="evidence" value="ECO:0007669"/>
    <property type="project" value="InterPro"/>
</dbReference>
<gene>
    <name evidence="6" type="ORF">X975_22528</name>
</gene>
<proteinExistence type="predicted"/>
<feature type="compositionally biased region" description="Low complexity" evidence="4">
    <location>
        <begin position="39"/>
        <end position="48"/>
    </location>
</feature>
<name>A0A087TVU9_STEMI</name>
<dbReference type="AlphaFoldDB" id="A0A087TVU9"/>
<dbReference type="EMBL" id="KK116986">
    <property type="protein sequence ID" value="KFM69238.1"/>
    <property type="molecule type" value="Genomic_DNA"/>
</dbReference>
<evidence type="ECO:0000256" key="1">
    <source>
        <dbReference type="ARBA" id="ARBA00004123"/>
    </source>
</evidence>
<evidence type="ECO:0000256" key="4">
    <source>
        <dbReference type="SAM" id="MobiDB-lite"/>
    </source>
</evidence>
<dbReference type="PROSITE" id="PS50888">
    <property type="entry name" value="BHLH"/>
    <property type="match status" value="1"/>
</dbReference>
<dbReference type="InterPro" id="IPR036638">
    <property type="entry name" value="HLH_DNA-bd_sf"/>
</dbReference>
<evidence type="ECO:0000256" key="2">
    <source>
        <dbReference type="ARBA" id="ARBA00023125"/>
    </source>
</evidence>
<keyword evidence="2" id="KW-0238">DNA-binding</keyword>
<feature type="compositionally biased region" description="Pro residues" evidence="4">
    <location>
        <begin position="28"/>
        <end position="38"/>
    </location>
</feature>
<protein>
    <submittedName>
        <fullName evidence="6">Transcription factor SUM-1</fullName>
    </submittedName>
</protein>
<dbReference type="PANTHER" id="PTHR11534:SF9">
    <property type="entry name" value="MYOGENIC-DETERMINATION PROTEIN"/>
    <property type="match status" value="1"/>
</dbReference>
<dbReference type="InterPro" id="IPR011598">
    <property type="entry name" value="bHLH_dom"/>
</dbReference>
<dbReference type="Pfam" id="PF01586">
    <property type="entry name" value="Basic"/>
    <property type="match status" value="1"/>
</dbReference>
<feature type="non-terminal residue" evidence="6">
    <location>
        <position position="629"/>
    </location>
</feature>
<reference evidence="6 7" key="1">
    <citation type="submission" date="2013-11" db="EMBL/GenBank/DDBJ databases">
        <title>Genome sequencing of Stegodyphus mimosarum.</title>
        <authorList>
            <person name="Bechsgaard J."/>
        </authorList>
    </citation>
    <scope>NUCLEOTIDE SEQUENCE [LARGE SCALE GENOMIC DNA]</scope>
</reference>
<dbReference type="OrthoDB" id="10049614at2759"/>
<dbReference type="SMART" id="SM00520">
    <property type="entry name" value="BASIC"/>
    <property type="match status" value="1"/>
</dbReference>
<feature type="region of interest" description="Disordered" evidence="4">
    <location>
        <begin position="305"/>
        <end position="326"/>
    </location>
</feature>
<dbReference type="Gene3D" id="4.10.280.10">
    <property type="entry name" value="Helix-loop-helix DNA-binding domain"/>
    <property type="match status" value="1"/>
</dbReference>
<evidence type="ECO:0000259" key="5">
    <source>
        <dbReference type="PROSITE" id="PS50888"/>
    </source>
</evidence>
<keyword evidence="3" id="KW-0539">Nucleus</keyword>
<sequence length="629" mass="70762">MVSEMRSCIYGENHSSAAEPAPMYTPSRPLPLSPPGGQSPPSTSAQSHKSYLNDYISNSYNESSSTGYSSHEDFTCGSSSVFTAIAHSSYKIRPAAAQYRSVLQKNCSRNSYPIHQNQSYIPRSHLFNNESRNSEQSCIAAGHMSSVEIKGRKSTSNEEKCHSEPEKQTALLPLNSLNKTYTDLSQYRTTKSGDRIYSVRYSNIYVPSHSFYSDPETFSCPSTNNMKNCITSEASLTSGQTSTIKVIPHFINAVTDTEKRENNRTSNASIIRTNEQISLERSTSSLHHLSIGILTVNASNKQLDDSKYENHHTGSGNYAEADGKTSEHRETYTYEISEDNKSECSNYESKKCAKRQAYNRGHNTKHEHQLQGSSLSSIRERYDSADKHDNGQMNINSFNLKPQILNLEKEKQKSMSKNKTANHMISEKKEDQSYNNLNDKKYSFERRFSSEERKKATNFESFNLKDSKTINLTSCENYKQECETNTTEGIFKPYSAIVKSNQRESYDKERFCARNAKLNIGISDGGSDGEDVCSSAASACSASPSSSTATLEGDSPEDLRRPVVDSDDQHVPHVFAPGQHSQQRRCLLWACKACKRKSATVDRRKAATMRERRRLRKVNEAFEALKRRT</sequence>
<dbReference type="InterPro" id="IPR039704">
    <property type="entry name" value="Myogenic_factor"/>
</dbReference>
<keyword evidence="7" id="KW-1185">Reference proteome</keyword>
<dbReference type="STRING" id="407821.A0A087TVU9"/>
<dbReference type="Proteomes" id="UP000054359">
    <property type="component" value="Unassembled WGS sequence"/>
</dbReference>
<dbReference type="GO" id="GO:0005634">
    <property type="term" value="C:nucleus"/>
    <property type="evidence" value="ECO:0007669"/>
    <property type="project" value="UniProtKB-SubCell"/>
</dbReference>
<dbReference type="InterPro" id="IPR002546">
    <property type="entry name" value="MyoD_N"/>
</dbReference>
<accession>A0A087TVU9</accession>